<dbReference type="InterPro" id="IPR001119">
    <property type="entry name" value="SLH_dom"/>
</dbReference>
<evidence type="ECO:0000313" key="5">
    <source>
        <dbReference type="EMBL" id="OMF53767.1"/>
    </source>
</evidence>
<dbReference type="Pfam" id="PF00395">
    <property type="entry name" value="SLH"/>
    <property type="match status" value="1"/>
</dbReference>
<dbReference type="GO" id="GO:0046677">
    <property type="term" value="P:response to antibiotic"/>
    <property type="evidence" value="ECO:0007669"/>
    <property type="project" value="InterPro"/>
</dbReference>
<dbReference type="InterPro" id="IPR006311">
    <property type="entry name" value="TAT_signal"/>
</dbReference>
<dbReference type="Proteomes" id="UP000187172">
    <property type="component" value="Unassembled WGS sequence"/>
</dbReference>
<dbReference type="InterPro" id="IPR000871">
    <property type="entry name" value="Beta-lactam_class-A"/>
</dbReference>
<feature type="signal peptide" evidence="3">
    <location>
        <begin position="1"/>
        <end position="30"/>
    </location>
</feature>
<organism evidence="5 6">
    <name type="scientific">Paenibacillus rhizosphaerae</name>
    <dbReference type="NCBI Taxonomy" id="297318"/>
    <lineage>
        <taxon>Bacteria</taxon>
        <taxon>Bacillati</taxon>
        <taxon>Bacillota</taxon>
        <taxon>Bacilli</taxon>
        <taxon>Bacillales</taxon>
        <taxon>Paenibacillaceae</taxon>
        <taxon>Paenibacillus</taxon>
    </lineage>
</organism>
<accession>A0A1R1EPP7</accession>
<evidence type="ECO:0000256" key="2">
    <source>
        <dbReference type="ARBA" id="ARBA00030171"/>
    </source>
</evidence>
<keyword evidence="6" id="KW-1185">Reference proteome</keyword>
<dbReference type="GO" id="GO:0008800">
    <property type="term" value="F:beta-lactamase activity"/>
    <property type="evidence" value="ECO:0007669"/>
    <property type="project" value="InterPro"/>
</dbReference>
<reference evidence="5 6" key="1">
    <citation type="submission" date="2016-11" db="EMBL/GenBank/DDBJ databases">
        <title>Paenibacillus species isolates.</title>
        <authorList>
            <person name="Beno S.M."/>
        </authorList>
    </citation>
    <scope>NUCLEOTIDE SEQUENCE [LARGE SCALE GENOMIC DNA]</scope>
    <source>
        <strain evidence="5 6">FSL R5-0378</strain>
    </source>
</reference>
<dbReference type="Gene3D" id="3.40.710.10">
    <property type="entry name" value="DD-peptidase/beta-lactamase superfamily"/>
    <property type="match status" value="1"/>
</dbReference>
<gene>
    <name evidence="5" type="ORF">BK138_18290</name>
</gene>
<feature type="domain" description="SLH" evidence="4">
    <location>
        <begin position="338"/>
        <end position="401"/>
    </location>
</feature>
<dbReference type="GO" id="GO:0030655">
    <property type="term" value="P:beta-lactam antibiotic catabolic process"/>
    <property type="evidence" value="ECO:0007669"/>
    <property type="project" value="InterPro"/>
</dbReference>
<dbReference type="SUPFAM" id="SSF56601">
    <property type="entry name" value="beta-lactamase/transpeptidase-like"/>
    <property type="match status" value="1"/>
</dbReference>
<dbReference type="EMBL" id="MRTP01000004">
    <property type="protein sequence ID" value="OMF53767.1"/>
    <property type="molecule type" value="Genomic_DNA"/>
</dbReference>
<evidence type="ECO:0000259" key="4">
    <source>
        <dbReference type="PROSITE" id="PS51272"/>
    </source>
</evidence>
<evidence type="ECO:0000256" key="3">
    <source>
        <dbReference type="SAM" id="SignalP"/>
    </source>
</evidence>
<sequence>MTRRRKPVLRRTLMTTIAATALLTSLLPAASDASPEKGLSAIASALTPILQQAEKDGIRMSVGIRDLSGYYGHETLLLGSREPYMPASTIKLAVVSALMKQVDRGELSLADQVRVTPEDVVGGSGSLQTESFPQDLTLERLARLMITQSDNTATNVLIDKVGMDRVQQLMDQLDLRTMHLGRKMFAAAPSPAQDNYIDAADLTELLGQIYQGSFLSVSSRNQIIAWMARQEVNTKFGAALPDAPIAHKTGENANVTHDAGYFLVPGHELAVSVLLQVTTTQDFDEAQRIGNPIVQQAARAIYSEQVKDQKASAGSPLTRAEFTSLVARELGLASAADQSSQFHDIRDDNPFAGDIAAARQAGLVRGTGEGLFNGSAPITRAEMAAIAVRAYMFIHREASASGEAPEANEGTVPSWAAGYVSQALQLGMMEPAAARRTDQPANRQDGSRFITGMWSFTR</sequence>
<keyword evidence="3" id="KW-0732">Signal</keyword>
<dbReference type="PROSITE" id="PS51318">
    <property type="entry name" value="TAT"/>
    <property type="match status" value="1"/>
</dbReference>
<name>A0A1R1EPP7_9BACL</name>
<dbReference type="AlphaFoldDB" id="A0A1R1EPP7"/>
<dbReference type="InterPro" id="IPR012338">
    <property type="entry name" value="Beta-lactam/transpept-like"/>
</dbReference>
<protein>
    <recommendedName>
        <fullName evidence="1">Beta-lactamase</fullName>
    </recommendedName>
    <alternativeName>
        <fullName evidence="2">Penicillinase</fullName>
    </alternativeName>
</protein>
<dbReference type="PANTHER" id="PTHR35333:SF3">
    <property type="entry name" value="BETA-LACTAMASE-TYPE TRANSPEPTIDASE FOLD CONTAINING PROTEIN"/>
    <property type="match status" value="1"/>
</dbReference>
<evidence type="ECO:0000256" key="1">
    <source>
        <dbReference type="ARBA" id="ARBA00018879"/>
    </source>
</evidence>
<dbReference type="InterPro" id="IPR045155">
    <property type="entry name" value="Beta-lactam_cat"/>
</dbReference>
<evidence type="ECO:0000313" key="6">
    <source>
        <dbReference type="Proteomes" id="UP000187172"/>
    </source>
</evidence>
<proteinExistence type="predicted"/>
<feature type="chain" id="PRO_5038966926" description="Beta-lactamase" evidence="3">
    <location>
        <begin position="31"/>
        <end position="458"/>
    </location>
</feature>
<dbReference type="STRING" id="297318.BK138_18290"/>
<dbReference type="PANTHER" id="PTHR35333">
    <property type="entry name" value="BETA-LACTAMASE"/>
    <property type="match status" value="1"/>
</dbReference>
<comment type="caution">
    <text evidence="5">The sequence shown here is derived from an EMBL/GenBank/DDBJ whole genome shotgun (WGS) entry which is preliminary data.</text>
</comment>
<dbReference type="Pfam" id="PF13354">
    <property type="entry name" value="Beta-lactamase2"/>
    <property type="match status" value="1"/>
</dbReference>
<dbReference type="PROSITE" id="PS51272">
    <property type="entry name" value="SLH"/>
    <property type="match status" value="1"/>
</dbReference>
<dbReference type="RefSeq" id="WP_076171506.1">
    <property type="nucleotide sequence ID" value="NZ_MRTP01000004.1"/>
</dbReference>